<proteinExistence type="predicted"/>
<gene>
    <name evidence="1" type="ORF">LNV07_14880</name>
</gene>
<keyword evidence="2" id="KW-1185">Reference proteome</keyword>
<name>A0ABT2YH32_9BURK</name>
<evidence type="ECO:0000313" key="2">
    <source>
        <dbReference type="Proteomes" id="UP001209701"/>
    </source>
</evidence>
<comment type="caution">
    <text evidence="1">The sequence shown here is derived from an EMBL/GenBank/DDBJ whole genome shotgun (WGS) entry which is preliminary data.</text>
</comment>
<dbReference type="SUPFAM" id="SSF53448">
    <property type="entry name" value="Nucleotide-diphospho-sugar transferases"/>
    <property type="match status" value="1"/>
</dbReference>
<dbReference type="PANTHER" id="PTHR36529">
    <property type="entry name" value="SLL1095 PROTEIN"/>
    <property type="match status" value="1"/>
</dbReference>
<dbReference type="EMBL" id="JAJIRN010000006">
    <property type="protein sequence ID" value="MCV2369366.1"/>
    <property type="molecule type" value="Genomic_DNA"/>
</dbReference>
<accession>A0ABT2YH32</accession>
<dbReference type="Pfam" id="PF09837">
    <property type="entry name" value="DUF2064"/>
    <property type="match status" value="1"/>
</dbReference>
<organism evidence="1 2">
    <name type="scientific">Roseateles oligotrophus</name>
    <dbReference type="NCBI Taxonomy" id="1769250"/>
    <lineage>
        <taxon>Bacteria</taxon>
        <taxon>Pseudomonadati</taxon>
        <taxon>Pseudomonadota</taxon>
        <taxon>Betaproteobacteria</taxon>
        <taxon>Burkholderiales</taxon>
        <taxon>Sphaerotilaceae</taxon>
        <taxon>Roseateles</taxon>
    </lineage>
</organism>
<dbReference type="NCBIfam" id="TIGR04282">
    <property type="entry name" value="glyco_like_cofC"/>
    <property type="match status" value="1"/>
</dbReference>
<dbReference type="Proteomes" id="UP001209701">
    <property type="component" value="Unassembled WGS sequence"/>
</dbReference>
<dbReference type="Gene3D" id="3.90.550.10">
    <property type="entry name" value="Spore Coat Polysaccharide Biosynthesis Protein SpsA, Chain A"/>
    <property type="match status" value="1"/>
</dbReference>
<evidence type="ECO:0000313" key="1">
    <source>
        <dbReference type="EMBL" id="MCV2369366.1"/>
    </source>
</evidence>
<dbReference type="InterPro" id="IPR029044">
    <property type="entry name" value="Nucleotide-diphossugar_trans"/>
</dbReference>
<dbReference type="RefSeq" id="WP_263571951.1">
    <property type="nucleotide sequence ID" value="NZ_JAJIRN010000006.1"/>
</dbReference>
<sequence length="211" mass="21845">MNSNKASFNCGVIVMAKAPVAGYAKTRLIPALGAAGAAALAERLLCRAVEQALAAGLGGAIEICCAPDTDHPSFARMAEKQPIELHPQGLGDLGARMNRAFQRRLAGAAGPVLLIGTDAPSLDAAILATAALALRQADAVFVPALDGGYALVGLRRPAACLFEAVSWSTVQVMAQTRERLKLAGLQHIELAPVADIDEPADLVHLPAGWVQ</sequence>
<dbReference type="PANTHER" id="PTHR36529:SF1">
    <property type="entry name" value="GLYCOSYLTRANSFERASE"/>
    <property type="match status" value="1"/>
</dbReference>
<reference evidence="1 2" key="1">
    <citation type="submission" date="2021-11" db="EMBL/GenBank/DDBJ databases">
        <authorList>
            <person name="Liang Q."/>
            <person name="Mou H."/>
            <person name="Liu Z."/>
        </authorList>
    </citation>
    <scope>NUCLEOTIDE SEQUENCE [LARGE SCALE GENOMIC DNA]</scope>
    <source>
        <strain evidence="1 2">CHU3</strain>
    </source>
</reference>
<dbReference type="InterPro" id="IPR018641">
    <property type="entry name" value="Trfase_1_rSAM/seldom-assoc"/>
</dbReference>
<protein>
    <submittedName>
        <fullName evidence="1">TIGR04282 family arsenosugar biosynthesis glycosyltransferase</fullName>
    </submittedName>
</protein>